<sequence>MRIVCIGCAPTTLGFAYRLNEIIKEGIEDVDDIELIVLEKEMKPGGLSGTT</sequence>
<organism evidence="1 2">
    <name type="scientific">Meloidogyne enterolobii</name>
    <name type="common">Root-knot nematode worm</name>
    <name type="synonym">Meloidogyne mayaguensis</name>
    <dbReference type="NCBI Taxonomy" id="390850"/>
    <lineage>
        <taxon>Eukaryota</taxon>
        <taxon>Metazoa</taxon>
        <taxon>Ecdysozoa</taxon>
        <taxon>Nematoda</taxon>
        <taxon>Chromadorea</taxon>
        <taxon>Rhabditida</taxon>
        <taxon>Tylenchina</taxon>
        <taxon>Tylenchomorpha</taxon>
        <taxon>Tylenchoidea</taxon>
        <taxon>Meloidogynidae</taxon>
        <taxon>Meloidogyninae</taxon>
        <taxon>Meloidogyne</taxon>
    </lineage>
</organism>
<name>A0ACB1AP96_MELEN</name>
<gene>
    <name evidence="1" type="ORF">MENTE1834_LOCUS41314</name>
</gene>
<accession>A0ACB1AP96</accession>
<reference evidence="1" key="1">
    <citation type="submission" date="2023-11" db="EMBL/GenBank/DDBJ databases">
        <authorList>
            <person name="Poullet M."/>
        </authorList>
    </citation>
    <scope>NUCLEOTIDE SEQUENCE</scope>
    <source>
        <strain evidence="1">E1834</strain>
    </source>
</reference>
<dbReference type="EMBL" id="CAVMJV010000101">
    <property type="protein sequence ID" value="CAK5097122.1"/>
    <property type="molecule type" value="Genomic_DNA"/>
</dbReference>
<comment type="caution">
    <text evidence="1">The sequence shown here is derived from an EMBL/GenBank/DDBJ whole genome shotgun (WGS) entry which is preliminary data.</text>
</comment>
<dbReference type="Proteomes" id="UP001497535">
    <property type="component" value="Unassembled WGS sequence"/>
</dbReference>
<protein>
    <submittedName>
        <fullName evidence="1">Uncharacterized protein</fullName>
    </submittedName>
</protein>
<evidence type="ECO:0000313" key="1">
    <source>
        <dbReference type="EMBL" id="CAK5097122.1"/>
    </source>
</evidence>
<evidence type="ECO:0000313" key="2">
    <source>
        <dbReference type="Proteomes" id="UP001497535"/>
    </source>
</evidence>
<keyword evidence="2" id="KW-1185">Reference proteome</keyword>
<proteinExistence type="predicted"/>